<keyword evidence="3" id="KW-1185">Reference proteome</keyword>
<organism evidence="2">
    <name type="scientific">Rosellinia necatrix</name>
    <name type="common">White root-rot fungus</name>
    <dbReference type="NCBI Taxonomy" id="77044"/>
    <lineage>
        <taxon>Eukaryota</taxon>
        <taxon>Fungi</taxon>
        <taxon>Dikarya</taxon>
        <taxon>Ascomycota</taxon>
        <taxon>Pezizomycotina</taxon>
        <taxon>Sordariomycetes</taxon>
        <taxon>Xylariomycetidae</taxon>
        <taxon>Xylariales</taxon>
        <taxon>Xylariaceae</taxon>
        <taxon>Rosellinia</taxon>
    </lineage>
</organism>
<evidence type="ECO:0000313" key="3">
    <source>
        <dbReference type="Proteomes" id="UP000054516"/>
    </source>
</evidence>
<reference evidence="2" key="1">
    <citation type="submission" date="2016-03" db="EMBL/GenBank/DDBJ databases">
        <title>Draft genome sequence of Rosellinia necatrix.</title>
        <authorList>
            <person name="Kanematsu S."/>
        </authorList>
    </citation>
    <scope>NUCLEOTIDE SEQUENCE [LARGE SCALE GENOMIC DNA]</scope>
    <source>
        <strain evidence="2">W97</strain>
    </source>
</reference>
<proteinExistence type="predicted"/>
<dbReference type="AlphaFoldDB" id="A0A1S8A9F4"/>
<feature type="region of interest" description="Disordered" evidence="1">
    <location>
        <begin position="1"/>
        <end position="59"/>
    </location>
</feature>
<name>A0A1S8A9F4_ROSNE</name>
<evidence type="ECO:0000313" key="2">
    <source>
        <dbReference type="EMBL" id="GAW26653.1"/>
    </source>
</evidence>
<sequence>MIILSDEQNNNSPDTRPQGPSVLNSDTDEDLPPHLPYPSIPKTKRETLTTKHHPPTTTSAKAAAIKTFILMINAALPAPSTLRHNMTQYPISNGGIYPVSRTMYGAC</sequence>
<accession>A0A1S8A9F4</accession>
<protein>
    <submittedName>
        <fullName evidence="2">Uncharacterized protein</fullName>
    </submittedName>
</protein>
<feature type="compositionally biased region" description="Polar residues" evidence="1">
    <location>
        <begin position="1"/>
        <end position="15"/>
    </location>
</feature>
<evidence type="ECO:0000256" key="1">
    <source>
        <dbReference type="SAM" id="MobiDB-lite"/>
    </source>
</evidence>
<gene>
    <name evidence="2" type="ORF">SAMD00023353_4100350</name>
</gene>
<dbReference type="EMBL" id="DF977486">
    <property type="protein sequence ID" value="GAW26653.1"/>
    <property type="molecule type" value="Genomic_DNA"/>
</dbReference>
<dbReference type="Proteomes" id="UP000054516">
    <property type="component" value="Unassembled WGS sequence"/>
</dbReference>